<dbReference type="InterPro" id="IPR001810">
    <property type="entry name" value="F-box_dom"/>
</dbReference>
<dbReference type="PANTHER" id="PTHR31672">
    <property type="entry name" value="BNACNNG10540D PROTEIN"/>
    <property type="match status" value="1"/>
</dbReference>
<name>A0AA88VRM3_9ASTE</name>
<dbReference type="InterPro" id="IPR017451">
    <property type="entry name" value="F-box-assoc_interact_dom"/>
</dbReference>
<dbReference type="Proteomes" id="UP001188597">
    <property type="component" value="Unassembled WGS sequence"/>
</dbReference>
<evidence type="ECO:0000259" key="2">
    <source>
        <dbReference type="PROSITE" id="PS50181"/>
    </source>
</evidence>
<dbReference type="SMART" id="SM00256">
    <property type="entry name" value="FBOX"/>
    <property type="match status" value="1"/>
</dbReference>
<feature type="region of interest" description="Disordered" evidence="1">
    <location>
        <begin position="450"/>
        <end position="484"/>
    </location>
</feature>
<protein>
    <recommendedName>
        <fullName evidence="2">F-box domain-containing protein</fullName>
    </recommendedName>
</protein>
<organism evidence="3 4">
    <name type="scientific">Escallonia herrerae</name>
    <dbReference type="NCBI Taxonomy" id="1293975"/>
    <lineage>
        <taxon>Eukaryota</taxon>
        <taxon>Viridiplantae</taxon>
        <taxon>Streptophyta</taxon>
        <taxon>Embryophyta</taxon>
        <taxon>Tracheophyta</taxon>
        <taxon>Spermatophyta</taxon>
        <taxon>Magnoliopsida</taxon>
        <taxon>eudicotyledons</taxon>
        <taxon>Gunneridae</taxon>
        <taxon>Pentapetalae</taxon>
        <taxon>asterids</taxon>
        <taxon>campanulids</taxon>
        <taxon>Escalloniales</taxon>
        <taxon>Escalloniaceae</taxon>
        <taxon>Escallonia</taxon>
    </lineage>
</organism>
<feature type="compositionally biased region" description="Basic and acidic residues" evidence="1">
    <location>
        <begin position="471"/>
        <end position="480"/>
    </location>
</feature>
<dbReference type="InterPro" id="IPR036047">
    <property type="entry name" value="F-box-like_dom_sf"/>
</dbReference>
<evidence type="ECO:0000256" key="1">
    <source>
        <dbReference type="SAM" id="MobiDB-lite"/>
    </source>
</evidence>
<dbReference type="Pfam" id="PF07734">
    <property type="entry name" value="FBA_1"/>
    <property type="match status" value="1"/>
</dbReference>
<dbReference type="NCBIfam" id="TIGR01640">
    <property type="entry name" value="F_box_assoc_1"/>
    <property type="match status" value="1"/>
</dbReference>
<dbReference type="Gene3D" id="1.20.1280.50">
    <property type="match status" value="1"/>
</dbReference>
<dbReference type="PANTHER" id="PTHR31672:SF13">
    <property type="entry name" value="F-BOX PROTEIN CPR30-LIKE"/>
    <property type="match status" value="1"/>
</dbReference>
<dbReference type="InterPro" id="IPR011043">
    <property type="entry name" value="Gal_Oxase/kelch_b-propeller"/>
</dbReference>
<proteinExistence type="predicted"/>
<dbReference type="PROSITE" id="PS50181">
    <property type="entry name" value="FBOX"/>
    <property type="match status" value="1"/>
</dbReference>
<dbReference type="AlphaFoldDB" id="A0AA88VRM3"/>
<comment type="caution">
    <text evidence="3">The sequence shown here is derived from an EMBL/GenBank/DDBJ whole genome shotgun (WGS) entry which is preliminary data.</text>
</comment>
<dbReference type="InterPro" id="IPR006527">
    <property type="entry name" value="F-box-assoc_dom_typ1"/>
</dbReference>
<feature type="domain" description="F-box" evidence="2">
    <location>
        <begin position="1"/>
        <end position="44"/>
    </location>
</feature>
<dbReference type="CDD" id="cd22157">
    <property type="entry name" value="F-box_AtFBW1-like"/>
    <property type="match status" value="1"/>
</dbReference>
<evidence type="ECO:0000313" key="3">
    <source>
        <dbReference type="EMBL" id="KAK3012803.1"/>
    </source>
</evidence>
<dbReference type="EMBL" id="JAVXUP010001348">
    <property type="protein sequence ID" value="KAK3012803.1"/>
    <property type="molecule type" value="Genomic_DNA"/>
</dbReference>
<gene>
    <name evidence="3" type="ORF">RJ639_008030</name>
</gene>
<dbReference type="SUPFAM" id="SSF81383">
    <property type="entry name" value="F-box domain"/>
    <property type="match status" value="1"/>
</dbReference>
<keyword evidence="4" id="KW-1185">Reference proteome</keyword>
<evidence type="ECO:0000313" key="4">
    <source>
        <dbReference type="Proteomes" id="UP001188597"/>
    </source>
</evidence>
<dbReference type="Pfam" id="PF00646">
    <property type="entry name" value="F-box"/>
    <property type="match status" value="1"/>
</dbReference>
<reference evidence="3" key="1">
    <citation type="submission" date="2022-12" db="EMBL/GenBank/DDBJ databases">
        <title>Draft genome assemblies for two species of Escallonia (Escalloniales).</title>
        <authorList>
            <person name="Chanderbali A."/>
            <person name="Dervinis C."/>
            <person name="Anghel I."/>
            <person name="Soltis D."/>
            <person name="Soltis P."/>
            <person name="Zapata F."/>
        </authorList>
    </citation>
    <scope>NUCLEOTIDE SEQUENCE</scope>
    <source>
        <strain evidence="3">UCBG64.0493</strain>
        <tissue evidence="3">Leaf</tissue>
    </source>
</reference>
<sequence length="526" mass="59499">MPTFPPEIIADVLSRLPVKSLLRLRCVSHLWRALIDSPHFIKTHLSRSIQTNTNTAVVIGERGTLHSLDLDSLDQATPITFPFKYYDSFAFLATCDGLILVHCATSCTNLFSGPIRTLALFNPSTRKYRVLPPSDVLYPNRGPVTVLDDYGFAYDAINDDYNVLRVLEFRDWNYKCIDSEARVYSLKSNSWSRIPSCAYRYPDRKIWARQVKDAVHTIGTKGFIREGDRVIVAFKAGTKEFSVVPKMEKCYTDVSVDVLEGSLCLLGGYGQYWTDVWVMRDYGVKESWTRLFTIGPPVVGAYRILSPLAYSRCRGEVLLNFNDKKLIWYDLRRKSVRDDPVRGLPSICCAEVYVKSLVSLDGCGKVEVKKQQGQVQTEEMKNKNKKRSNYTSSDDNFFVKTKWNSITASFGLPTTCEAESIERGKVGNIESMINNIGDFNRFILGHQSQGRSLKSTGDNGRGTLAFKKRQGRNDRKREQIGESQESLNNLTSTQMAVSIEKMVVLVVVKSGSNLERLNYPVRLVNA</sequence>
<accession>A0AA88VRM3</accession>
<dbReference type="InterPro" id="IPR050796">
    <property type="entry name" value="SCF_F-box_component"/>
</dbReference>
<dbReference type="SUPFAM" id="SSF50965">
    <property type="entry name" value="Galactose oxidase, central domain"/>
    <property type="match status" value="1"/>
</dbReference>